<sequence>MVLEEKRRLAVIRPPPLWASGQACPLAPGKFHVRRNWKIPVESRAVVVFLVCGRVVLWRAWVPEQLCLVNQERSSEAVIRQKIKGKGKSNPVDDG</sequence>
<dbReference type="AlphaFoldDB" id="A0A2K2DGC7"/>
<dbReference type="InParanoid" id="A0A2K2DGC7"/>
<dbReference type="PROSITE" id="PS51257">
    <property type="entry name" value="PROKAR_LIPOPROTEIN"/>
    <property type="match status" value="1"/>
</dbReference>
<organism evidence="1">
    <name type="scientific">Brachypodium distachyon</name>
    <name type="common">Purple false brome</name>
    <name type="synonym">Trachynia distachya</name>
    <dbReference type="NCBI Taxonomy" id="15368"/>
    <lineage>
        <taxon>Eukaryota</taxon>
        <taxon>Viridiplantae</taxon>
        <taxon>Streptophyta</taxon>
        <taxon>Embryophyta</taxon>
        <taxon>Tracheophyta</taxon>
        <taxon>Spermatophyta</taxon>
        <taxon>Magnoliopsida</taxon>
        <taxon>Liliopsida</taxon>
        <taxon>Poales</taxon>
        <taxon>Poaceae</taxon>
        <taxon>BOP clade</taxon>
        <taxon>Pooideae</taxon>
        <taxon>Stipodae</taxon>
        <taxon>Brachypodieae</taxon>
        <taxon>Brachypodium</taxon>
    </lineage>
</organism>
<reference evidence="1 2" key="1">
    <citation type="journal article" date="2010" name="Nature">
        <title>Genome sequencing and analysis of the model grass Brachypodium distachyon.</title>
        <authorList>
            <consortium name="International Brachypodium Initiative"/>
        </authorList>
    </citation>
    <scope>NUCLEOTIDE SEQUENCE [LARGE SCALE GENOMIC DNA]</scope>
    <source>
        <strain evidence="1 2">Bd21</strain>
    </source>
</reference>
<evidence type="ECO:0000313" key="2">
    <source>
        <dbReference type="EnsemblPlants" id="PNT73334"/>
    </source>
</evidence>
<proteinExistence type="predicted"/>
<gene>
    <name evidence="1" type="ORF">BRADI_2g57096v3</name>
</gene>
<accession>A0A2K2DGC7</accession>
<reference evidence="2" key="3">
    <citation type="submission" date="2018-08" db="UniProtKB">
        <authorList>
            <consortium name="EnsemblPlants"/>
        </authorList>
    </citation>
    <scope>IDENTIFICATION</scope>
    <source>
        <strain evidence="2">cv. Bd21</strain>
    </source>
</reference>
<dbReference type="EMBL" id="CM000881">
    <property type="protein sequence ID" value="PNT73334.1"/>
    <property type="molecule type" value="Genomic_DNA"/>
</dbReference>
<protein>
    <submittedName>
        <fullName evidence="1 2">Uncharacterized protein</fullName>
    </submittedName>
</protein>
<keyword evidence="3" id="KW-1185">Reference proteome</keyword>
<reference evidence="1" key="2">
    <citation type="submission" date="2017-06" db="EMBL/GenBank/DDBJ databases">
        <title>WGS assembly of Brachypodium distachyon.</title>
        <authorList>
            <consortium name="The International Brachypodium Initiative"/>
            <person name="Lucas S."/>
            <person name="Harmon-Smith M."/>
            <person name="Lail K."/>
            <person name="Tice H."/>
            <person name="Grimwood J."/>
            <person name="Bruce D."/>
            <person name="Barry K."/>
            <person name="Shu S."/>
            <person name="Lindquist E."/>
            <person name="Wang M."/>
            <person name="Pitluck S."/>
            <person name="Vogel J.P."/>
            <person name="Garvin D.F."/>
            <person name="Mockler T.C."/>
            <person name="Schmutz J."/>
            <person name="Rokhsar D."/>
            <person name="Bevan M.W."/>
        </authorList>
    </citation>
    <scope>NUCLEOTIDE SEQUENCE</scope>
    <source>
        <strain evidence="1">Bd21</strain>
    </source>
</reference>
<dbReference type="Proteomes" id="UP000008810">
    <property type="component" value="Chromosome 2"/>
</dbReference>
<name>A0A2K2DGC7_BRADI</name>
<dbReference type="Gramene" id="PNT73334">
    <property type="protein sequence ID" value="PNT73334"/>
    <property type="gene ID" value="BRADI_2g57096v3"/>
</dbReference>
<dbReference type="EnsemblPlants" id="PNT73334">
    <property type="protein sequence ID" value="PNT73334"/>
    <property type="gene ID" value="BRADI_2g57096v3"/>
</dbReference>
<evidence type="ECO:0000313" key="3">
    <source>
        <dbReference type="Proteomes" id="UP000008810"/>
    </source>
</evidence>
<evidence type="ECO:0000313" key="1">
    <source>
        <dbReference type="EMBL" id="PNT73334.1"/>
    </source>
</evidence>